<keyword evidence="2" id="KW-1185">Reference proteome</keyword>
<reference evidence="1 2" key="1">
    <citation type="submission" date="2023-02" db="EMBL/GenBank/DDBJ databases">
        <title>LHISI_Scaffold_Assembly.</title>
        <authorList>
            <person name="Stuart O.P."/>
            <person name="Cleave R."/>
            <person name="Magrath M.J.L."/>
            <person name="Mikheyev A.S."/>
        </authorList>
    </citation>
    <scope>NUCLEOTIDE SEQUENCE [LARGE SCALE GENOMIC DNA]</scope>
    <source>
        <strain evidence="1">Daus_M_001</strain>
        <tissue evidence="1">Leg muscle</tissue>
    </source>
</reference>
<evidence type="ECO:0000313" key="2">
    <source>
        <dbReference type="Proteomes" id="UP001159363"/>
    </source>
</evidence>
<organism evidence="1 2">
    <name type="scientific">Dryococelus australis</name>
    <dbReference type="NCBI Taxonomy" id="614101"/>
    <lineage>
        <taxon>Eukaryota</taxon>
        <taxon>Metazoa</taxon>
        <taxon>Ecdysozoa</taxon>
        <taxon>Arthropoda</taxon>
        <taxon>Hexapoda</taxon>
        <taxon>Insecta</taxon>
        <taxon>Pterygota</taxon>
        <taxon>Neoptera</taxon>
        <taxon>Polyneoptera</taxon>
        <taxon>Phasmatodea</taxon>
        <taxon>Verophasmatodea</taxon>
        <taxon>Anareolatae</taxon>
        <taxon>Phasmatidae</taxon>
        <taxon>Eurycanthinae</taxon>
        <taxon>Dryococelus</taxon>
    </lineage>
</organism>
<sequence length="357" mass="40996">MCKITSVLGPMWDPVVDVLSCQYVDFVKQRFPNNCQAVSLKSSWYLQTFCDASRLPYTAMVFLRSFDGQEVKVQLVVAKSKNITIPWLELPACKIGSRLAISFIESSGLTDIPTFDWCETCVGFVCCQQGEGNSILGLFRKLVSCGMSLHGLPASAIPADKEEVDRERRKCTTALMISHKEQPWDLHYFSKYSKFVSMVRWILRLQNLEHFQRSNRTFKCEDKDNQKKKPRRFPFTYSFTIKSPFDRGGICESITCPCTDFAFFLREDFWIPKGRRTLRKVLGRCFQCKRFEAKKPTTMHPAFPEDRMRYTAVFEIVGVDLAGPLNLKGGIKAWVVIFTCTLFRVVHFELVLALSIA</sequence>
<dbReference type="Proteomes" id="UP001159363">
    <property type="component" value="Chromosome 12"/>
</dbReference>
<gene>
    <name evidence="1" type="ORF">PR048_028985</name>
</gene>
<comment type="caution">
    <text evidence="1">The sequence shown here is derived from an EMBL/GenBank/DDBJ whole genome shotgun (WGS) entry which is preliminary data.</text>
</comment>
<dbReference type="PANTHER" id="PTHR47331">
    <property type="entry name" value="PHD-TYPE DOMAIN-CONTAINING PROTEIN"/>
    <property type="match status" value="1"/>
</dbReference>
<dbReference type="EMBL" id="JARBHB010000013">
    <property type="protein sequence ID" value="KAJ8869974.1"/>
    <property type="molecule type" value="Genomic_DNA"/>
</dbReference>
<name>A0ABQ9GC35_9NEOP</name>
<accession>A0ABQ9GC35</accession>
<dbReference type="InterPro" id="IPR008042">
    <property type="entry name" value="Retrotrans_Pao"/>
</dbReference>
<dbReference type="PANTHER" id="PTHR47331:SF2">
    <property type="match status" value="1"/>
</dbReference>
<proteinExistence type="predicted"/>
<protein>
    <submittedName>
        <fullName evidence="1">Uncharacterized protein</fullName>
    </submittedName>
</protein>
<evidence type="ECO:0000313" key="1">
    <source>
        <dbReference type="EMBL" id="KAJ8869974.1"/>
    </source>
</evidence>
<dbReference type="Pfam" id="PF05380">
    <property type="entry name" value="Peptidase_A17"/>
    <property type="match status" value="1"/>
</dbReference>